<accession>A0A0T5NRI2</accession>
<protein>
    <submittedName>
        <fullName evidence="1">Uncharacterized protein</fullName>
    </submittedName>
</protein>
<evidence type="ECO:0000313" key="1">
    <source>
        <dbReference type="EMBL" id="KRS11527.1"/>
    </source>
</evidence>
<reference evidence="1 2" key="1">
    <citation type="submission" date="2015-04" db="EMBL/GenBank/DDBJ databases">
        <title>The draft genome sequence of Roseovarius sp.R12b.</title>
        <authorList>
            <person name="Li G."/>
            <person name="Lai Q."/>
            <person name="Shao Z."/>
            <person name="Yan P."/>
        </authorList>
    </citation>
    <scope>NUCLEOTIDE SEQUENCE [LARGE SCALE GENOMIC DNA]</scope>
    <source>
        <strain evidence="1 2">R12B</strain>
    </source>
</reference>
<proteinExistence type="predicted"/>
<name>A0A0T5NRI2_9RHOB</name>
<keyword evidence="2" id="KW-1185">Reference proteome</keyword>
<organism evidence="1 2">
    <name type="scientific">Roseovarius atlanticus</name>
    <dbReference type="NCBI Taxonomy" id="1641875"/>
    <lineage>
        <taxon>Bacteria</taxon>
        <taxon>Pseudomonadati</taxon>
        <taxon>Pseudomonadota</taxon>
        <taxon>Alphaproteobacteria</taxon>
        <taxon>Rhodobacterales</taxon>
        <taxon>Roseobacteraceae</taxon>
        <taxon>Roseovarius</taxon>
    </lineage>
</organism>
<dbReference type="AlphaFoldDB" id="A0A0T5NRI2"/>
<dbReference type="PATRIC" id="fig|1641875.4.peg.1111"/>
<gene>
    <name evidence="1" type="ORF">XM53_16460</name>
</gene>
<dbReference type="EMBL" id="LAXJ01000019">
    <property type="protein sequence ID" value="KRS11527.1"/>
    <property type="molecule type" value="Genomic_DNA"/>
</dbReference>
<evidence type="ECO:0000313" key="2">
    <source>
        <dbReference type="Proteomes" id="UP000051295"/>
    </source>
</evidence>
<sequence length="370" mass="41492">MCHLVERGAQAIGLNSYEAQRGAEIFAATQTRPELSADLKRILRFWDGTELANLFENARESVLSQHPLLSRGRVAKVASSLGDIKFKELFDKILDQLRDESFLESYVRSLVLHGLSLKLKDSFIRHGYGNDQRVLSHAKLPLQFETDANDVISVVEVGSLGDGTARTFINNIEIAAEEWVGEEFSGCPNADEDAILHRFFDDASNHERWRDTDPSDEQALKQVADDLGIQSRRPPAALLRILFDSEEIGSERIELYDLACEVNKIVSELEKQRERSLTVFELVSSAVEYARNKPDSFVGRALIAYSEAEQDLVEESLSPESRLADQIMRISGRLCLDGCPACLHQKGDLMSDSLVSTSISRKVLERFLAF</sequence>
<comment type="caution">
    <text evidence="1">The sequence shown here is derived from an EMBL/GenBank/DDBJ whole genome shotgun (WGS) entry which is preliminary data.</text>
</comment>
<dbReference type="Proteomes" id="UP000051295">
    <property type="component" value="Unassembled WGS sequence"/>
</dbReference>